<dbReference type="Gene3D" id="1.20.140.150">
    <property type="match status" value="1"/>
</dbReference>
<dbReference type="InterPro" id="IPR004031">
    <property type="entry name" value="PMP22/EMP/MP20/Claudin"/>
</dbReference>
<evidence type="ECO:0000256" key="9">
    <source>
        <dbReference type="ARBA" id="ARBA00023136"/>
    </source>
</evidence>
<dbReference type="InterPro" id="IPR006187">
    <property type="entry name" value="Claudin"/>
</dbReference>
<evidence type="ECO:0000256" key="2">
    <source>
        <dbReference type="ARBA" id="ARBA00004651"/>
    </source>
</evidence>
<evidence type="ECO:0000256" key="11">
    <source>
        <dbReference type="SAM" id="Phobius"/>
    </source>
</evidence>
<feature type="transmembrane region" description="Helical" evidence="11">
    <location>
        <begin position="163"/>
        <end position="183"/>
    </location>
</feature>
<feature type="compositionally biased region" description="Basic and acidic residues" evidence="10">
    <location>
        <begin position="208"/>
        <end position="266"/>
    </location>
</feature>
<keyword evidence="5" id="KW-1003">Cell membrane</keyword>
<dbReference type="PROSITE" id="PS01346">
    <property type="entry name" value="CLAUDIN"/>
    <property type="match status" value="1"/>
</dbReference>
<dbReference type="GO" id="GO:0005198">
    <property type="term" value="F:structural molecule activity"/>
    <property type="evidence" value="ECO:0007669"/>
    <property type="project" value="InterPro"/>
</dbReference>
<feature type="chain" id="PRO_5040355214" description="Claudin" evidence="12">
    <location>
        <begin position="21"/>
        <end position="330"/>
    </location>
</feature>
<keyword evidence="14" id="KW-1185">Reference proteome</keyword>
<keyword evidence="8 11" id="KW-1133">Transmembrane helix</keyword>
<dbReference type="Proteomes" id="UP001148018">
    <property type="component" value="Unassembled WGS sequence"/>
</dbReference>
<evidence type="ECO:0000256" key="1">
    <source>
        <dbReference type="ARBA" id="ARBA00004435"/>
    </source>
</evidence>
<dbReference type="OrthoDB" id="9827234at2759"/>
<feature type="signal peptide" evidence="12">
    <location>
        <begin position="1"/>
        <end position="20"/>
    </location>
</feature>
<evidence type="ECO:0000256" key="6">
    <source>
        <dbReference type="ARBA" id="ARBA00022692"/>
    </source>
</evidence>
<evidence type="ECO:0000256" key="10">
    <source>
        <dbReference type="SAM" id="MobiDB-lite"/>
    </source>
</evidence>
<evidence type="ECO:0000256" key="8">
    <source>
        <dbReference type="ARBA" id="ARBA00022989"/>
    </source>
</evidence>
<evidence type="ECO:0000256" key="7">
    <source>
        <dbReference type="ARBA" id="ARBA00022949"/>
    </source>
</evidence>
<keyword evidence="9 11" id="KW-0472">Membrane</keyword>
<dbReference type="InterPro" id="IPR017974">
    <property type="entry name" value="Claudin_CS"/>
</dbReference>
<feature type="compositionally biased region" description="Low complexity" evidence="10">
    <location>
        <begin position="311"/>
        <end position="320"/>
    </location>
</feature>
<organism evidence="13 14">
    <name type="scientific">Muraenolepis orangiensis</name>
    <name type="common">Patagonian moray cod</name>
    <dbReference type="NCBI Taxonomy" id="630683"/>
    <lineage>
        <taxon>Eukaryota</taxon>
        <taxon>Metazoa</taxon>
        <taxon>Chordata</taxon>
        <taxon>Craniata</taxon>
        <taxon>Vertebrata</taxon>
        <taxon>Euteleostomi</taxon>
        <taxon>Actinopterygii</taxon>
        <taxon>Neopterygii</taxon>
        <taxon>Teleostei</taxon>
        <taxon>Neoteleostei</taxon>
        <taxon>Acanthomorphata</taxon>
        <taxon>Zeiogadaria</taxon>
        <taxon>Gadariae</taxon>
        <taxon>Gadiformes</taxon>
        <taxon>Muraenolepidoidei</taxon>
        <taxon>Muraenolepididae</taxon>
        <taxon>Muraenolepis</taxon>
    </lineage>
</organism>
<evidence type="ECO:0008006" key="15">
    <source>
        <dbReference type="Google" id="ProtNLM"/>
    </source>
</evidence>
<feature type="region of interest" description="Disordered" evidence="10">
    <location>
        <begin position="208"/>
        <end position="330"/>
    </location>
</feature>
<evidence type="ECO:0000256" key="12">
    <source>
        <dbReference type="SAM" id="SignalP"/>
    </source>
</evidence>
<evidence type="ECO:0000256" key="5">
    <source>
        <dbReference type="ARBA" id="ARBA00022475"/>
    </source>
</evidence>
<dbReference type="PRINTS" id="PR01077">
    <property type="entry name" value="CLAUDIN"/>
</dbReference>
<evidence type="ECO:0000313" key="13">
    <source>
        <dbReference type="EMBL" id="KAJ3606461.1"/>
    </source>
</evidence>
<dbReference type="GO" id="GO:0005886">
    <property type="term" value="C:plasma membrane"/>
    <property type="evidence" value="ECO:0007669"/>
    <property type="project" value="UniProtKB-SubCell"/>
</dbReference>
<keyword evidence="6 11" id="KW-0812">Transmembrane</keyword>
<comment type="similarity">
    <text evidence="3">Belongs to the claudin family.</text>
</comment>
<name>A0A9Q0IRH1_9TELE</name>
<feature type="transmembrane region" description="Helical" evidence="11">
    <location>
        <begin position="117"/>
        <end position="139"/>
    </location>
</feature>
<evidence type="ECO:0000256" key="4">
    <source>
        <dbReference type="ARBA" id="ARBA00022427"/>
    </source>
</evidence>
<keyword evidence="12" id="KW-0732">Signal</keyword>
<evidence type="ECO:0000313" key="14">
    <source>
        <dbReference type="Proteomes" id="UP001148018"/>
    </source>
</evidence>
<evidence type="ECO:0000256" key="3">
    <source>
        <dbReference type="ARBA" id="ARBA00008295"/>
    </source>
</evidence>
<gene>
    <name evidence="13" type="ORF">NHX12_025982</name>
</gene>
<comment type="subcellular location">
    <subcellularLocation>
        <location evidence="1">Cell junction</location>
        <location evidence="1">Tight junction</location>
    </subcellularLocation>
    <subcellularLocation>
        <location evidence="2">Cell membrane</location>
        <topology evidence="2">Multi-pass membrane protein</topology>
    </subcellularLocation>
</comment>
<dbReference type="GO" id="GO:0005923">
    <property type="term" value="C:bicellular tight junction"/>
    <property type="evidence" value="ECO:0007669"/>
    <property type="project" value="UniProtKB-SubCell"/>
</dbReference>
<proteinExistence type="inferred from homology"/>
<sequence length="330" mass="36465">MLSSALQILAFGLALLGVLGSTVATLSPNWKVSADMGANIMTAVSQMRGLWMDCTWYTTGVFSCSLKHSVLALPAHLQAARTAMVLCCMAGSMGLCLAALGLKCTRWGGGRRAKAHTAVAAGGCFVAAGVLCLVPAAWFTGEVIATFLDASVPDSGKYEPGGAVYVTFVSAGFLLAAGVLLCMSCPGDGSSPHHDYCVSSSAAANAADLEKLRHREKEEREREEEKKKEERKREEEKKKEEREREEEKKKKKEREEEVKEKKREKEKEEEEEEEEKRRIQQQEQERKKKKKATTAVDSAPAREREKKYHSPSRLLPSSSLKGRYSLQDYV</sequence>
<feature type="compositionally biased region" description="Basic and acidic residues" evidence="10">
    <location>
        <begin position="275"/>
        <end position="286"/>
    </location>
</feature>
<accession>A0A9Q0IRH1</accession>
<dbReference type="Pfam" id="PF00822">
    <property type="entry name" value="PMP22_Claudin"/>
    <property type="match status" value="1"/>
</dbReference>
<reference evidence="13" key="1">
    <citation type="submission" date="2022-07" db="EMBL/GenBank/DDBJ databases">
        <title>Chromosome-level genome of Muraenolepis orangiensis.</title>
        <authorList>
            <person name="Kim J."/>
        </authorList>
    </citation>
    <scope>NUCLEOTIDE SEQUENCE</scope>
    <source>
        <strain evidence="13">KU_S4_2022</strain>
        <tissue evidence="13">Muscle</tissue>
    </source>
</reference>
<dbReference type="EMBL" id="JANIIK010000042">
    <property type="protein sequence ID" value="KAJ3606461.1"/>
    <property type="molecule type" value="Genomic_DNA"/>
</dbReference>
<feature type="transmembrane region" description="Helical" evidence="11">
    <location>
        <begin position="83"/>
        <end position="105"/>
    </location>
</feature>
<keyword evidence="7" id="KW-0965">Cell junction</keyword>
<dbReference type="PANTHER" id="PTHR12002">
    <property type="entry name" value="CLAUDIN"/>
    <property type="match status" value="1"/>
</dbReference>
<keyword evidence="4" id="KW-0796">Tight junction</keyword>
<protein>
    <recommendedName>
        <fullName evidence="15">Claudin</fullName>
    </recommendedName>
</protein>
<dbReference type="AlphaFoldDB" id="A0A9Q0IRH1"/>
<comment type="caution">
    <text evidence="13">The sequence shown here is derived from an EMBL/GenBank/DDBJ whole genome shotgun (WGS) entry which is preliminary data.</text>
</comment>